<accession>A0A949TVT7</accession>
<comment type="caution">
    <text evidence="1">The sequence shown here is derived from an EMBL/GenBank/DDBJ whole genome shotgun (WGS) entry which is preliminary data.</text>
</comment>
<dbReference type="PANTHER" id="PTHR39179">
    <property type="entry name" value="SPORE COAT PROTEIN I"/>
    <property type="match status" value="1"/>
</dbReference>
<keyword evidence="1" id="KW-0946">Virion</keyword>
<organism evidence="1 2">
    <name type="scientific">Clostridium thailandense</name>
    <dbReference type="NCBI Taxonomy" id="2794346"/>
    <lineage>
        <taxon>Bacteria</taxon>
        <taxon>Bacillati</taxon>
        <taxon>Bacillota</taxon>
        <taxon>Clostridia</taxon>
        <taxon>Eubacteriales</taxon>
        <taxon>Clostridiaceae</taxon>
        <taxon>Clostridium</taxon>
    </lineage>
</organism>
<sequence>MLDKYKEKDYLTKYDLCIQLFNRFNLKVHDVMPVRGVYIVSTNDGEKVLKRVEYTKEELRFIYSILSYIRTKFSRVMDFVKDVNGEIYTIWNGNMYCVMDMVEGKECNFNSPIDVKIAARGLGELHNASEGFKTSLNSKYNNGKLVDTFKRRIQEMEFFKNIASVHRKRSEFDEIFLNNVDIYIEEIKKSIDMLQKSFYYKLCSEEDKIVICHHDLAYHNILINNEEAYFIDFDYAMIDLKVHDLCNFINKVVKSFAFDIEKASIILENYFATNTLNKRELEVLHAMLTFPEDFYSISKDYYTKRKDWEEDVFLDRLKRKSNYKEDREEFLEKFREDLI</sequence>
<keyword evidence="2" id="KW-1185">Reference proteome</keyword>
<gene>
    <name evidence="1" type="ORF">I6U48_05550</name>
</gene>
<dbReference type="InterPro" id="IPR047175">
    <property type="entry name" value="CotS-like"/>
</dbReference>
<dbReference type="InterPro" id="IPR014255">
    <property type="entry name" value="Spore_coat_CotS"/>
</dbReference>
<evidence type="ECO:0000313" key="1">
    <source>
        <dbReference type="EMBL" id="MBV7272380.1"/>
    </source>
</evidence>
<dbReference type="Pfam" id="PF01633">
    <property type="entry name" value="Choline_kinase"/>
    <property type="match status" value="1"/>
</dbReference>
<reference evidence="1" key="1">
    <citation type="submission" date="2020-12" db="EMBL/GenBank/DDBJ databases">
        <title>Clostridium thailandense sp. nov., a novel acetogenic bacterium isolated from peat land soil in Thailand.</title>
        <authorList>
            <person name="Chaikitkaew S."/>
            <person name="Birkeland N.K."/>
        </authorList>
    </citation>
    <scope>NUCLEOTIDE SEQUENCE</scope>
    <source>
        <strain evidence="1">PL3</strain>
    </source>
</reference>
<dbReference type="EMBL" id="JAEEGC010000023">
    <property type="protein sequence ID" value="MBV7272380.1"/>
    <property type="molecule type" value="Genomic_DNA"/>
</dbReference>
<keyword evidence="1" id="KW-0167">Capsid protein</keyword>
<dbReference type="Proteomes" id="UP000694308">
    <property type="component" value="Unassembled WGS sequence"/>
</dbReference>
<dbReference type="RefSeq" id="WP_218319413.1">
    <property type="nucleotide sequence ID" value="NZ_JAEEGC010000023.1"/>
</dbReference>
<dbReference type="PANTHER" id="PTHR39179:SF1">
    <property type="entry name" value="SPORE COAT PROTEIN I"/>
    <property type="match status" value="1"/>
</dbReference>
<dbReference type="GO" id="GO:0042601">
    <property type="term" value="C:endospore-forming forespore"/>
    <property type="evidence" value="ECO:0007669"/>
    <property type="project" value="TreeGrafter"/>
</dbReference>
<dbReference type="NCBIfam" id="TIGR02906">
    <property type="entry name" value="spore_CotS"/>
    <property type="match status" value="1"/>
</dbReference>
<evidence type="ECO:0000313" key="2">
    <source>
        <dbReference type="Proteomes" id="UP000694308"/>
    </source>
</evidence>
<protein>
    <submittedName>
        <fullName evidence="1">CotS family spore coat protein</fullName>
    </submittedName>
</protein>
<proteinExistence type="predicted"/>
<dbReference type="AlphaFoldDB" id="A0A949TVT7"/>
<name>A0A949TVT7_9CLOT</name>